<proteinExistence type="predicted"/>
<evidence type="ECO:0000256" key="2">
    <source>
        <dbReference type="SAM" id="Phobius"/>
    </source>
</evidence>
<evidence type="ECO:0000313" key="3">
    <source>
        <dbReference type="EMBL" id="GII50004.1"/>
    </source>
</evidence>
<feature type="transmembrane region" description="Helical" evidence="2">
    <location>
        <begin position="47"/>
        <end position="70"/>
    </location>
</feature>
<reference evidence="3" key="1">
    <citation type="submission" date="2021-01" db="EMBL/GenBank/DDBJ databases">
        <title>Whole genome shotgun sequence of Planotetraspora silvatica NBRC 100141.</title>
        <authorList>
            <person name="Komaki H."/>
            <person name="Tamura T."/>
        </authorList>
    </citation>
    <scope>NUCLEOTIDE SEQUENCE</scope>
    <source>
        <strain evidence="3">NBRC 100141</strain>
    </source>
</reference>
<feature type="transmembrane region" description="Helical" evidence="2">
    <location>
        <begin position="82"/>
        <end position="106"/>
    </location>
</feature>
<keyword evidence="4" id="KW-1185">Reference proteome</keyword>
<name>A0A8J3UQF8_9ACTN</name>
<dbReference type="EMBL" id="BOOQ01000048">
    <property type="protein sequence ID" value="GII50004.1"/>
    <property type="molecule type" value="Genomic_DNA"/>
</dbReference>
<comment type="caution">
    <text evidence="3">The sequence shown here is derived from an EMBL/GenBank/DDBJ whole genome shotgun (WGS) entry which is preliminary data.</text>
</comment>
<accession>A0A8J3UQF8</accession>
<keyword evidence="2" id="KW-1133">Transmembrane helix</keyword>
<evidence type="ECO:0008006" key="5">
    <source>
        <dbReference type="Google" id="ProtNLM"/>
    </source>
</evidence>
<evidence type="ECO:0000313" key="4">
    <source>
        <dbReference type="Proteomes" id="UP000644610"/>
    </source>
</evidence>
<organism evidence="3 4">
    <name type="scientific">Planotetraspora silvatica</name>
    <dbReference type="NCBI Taxonomy" id="234614"/>
    <lineage>
        <taxon>Bacteria</taxon>
        <taxon>Bacillati</taxon>
        <taxon>Actinomycetota</taxon>
        <taxon>Actinomycetes</taxon>
        <taxon>Streptosporangiales</taxon>
        <taxon>Streptosporangiaceae</taxon>
        <taxon>Planotetraspora</taxon>
    </lineage>
</organism>
<dbReference type="RefSeq" id="WP_203979522.1">
    <property type="nucleotide sequence ID" value="NZ_BAAAKY010000078.1"/>
</dbReference>
<protein>
    <recommendedName>
        <fullName evidence="5">DUF2269 domain-containing protein</fullName>
    </recommendedName>
</protein>
<gene>
    <name evidence="3" type="ORF">Psi02_64280</name>
</gene>
<feature type="region of interest" description="Disordered" evidence="1">
    <location>
        <begin position="1"/>
        <end position="36"/>
    </location>
</feature>
<keyword evidence="2" id="KW-0812">Transmembrane</keyword>
<evidence type="ECO:0000256" key="1">
    <source>
        <dbReference type="SAM" id="MobiDB-lite"/>
    </source>
</evidence>
<feature type="transmembrane region" description="Helical" evidence="2">
    <location>
        <begin position="118"/>
        <end position="137"/>
    </location>
</feature>
<dbReference type="Proteomes" id="UP000644610">
    <property type="component" value="Unassembled WGS sequence"/>
</dbReference>
<keyword evidence="2" id="KW-0472">Membrane</keyword>
<sequence length="197" mass="20598">MDRGQGAQASHGRPRPPDARGTVGARQLRGRPGTLLSPPWRKALRTLHVISSVGLLGADSAILALVIAGWQGADPVSIYPAAHLLGLALIIPLALLSLATGLALGLLTPWGVLRHWWVLLKFLLTTGGTILALFVLVPTLEDAAATALAGRALADPFALVKDSGGACGVLIVTVALSSYKPFGQLPWVLVRKARHLT</sequence>
<dbReference type="AlphaFoldDB" id="A0A8J3UQF8"/>